<feature type="chain" id="PRO_5007587630" description="Receptor-like serine/threonine-protein kinase" evidence="21">
    <location>
        <begin position="27"/>
        <end position="916"/>
    </location>
</feature>
<dbReference type="GO" id="GO:0048544">
    <property type="term" value="P:recognition of pollen"/>
    <property type="evidence" value="ECO:0007669"/>
    <property type="project" value="InterPro"/>
</dbReference>
<dbReference type="CDD" id="cd14066">
    <property type="entry name" value="STKc_IRAK"/>
    <property type="match status" value="1"/>
</dbReference>
<feature type="domain" description="EGF-like" evidence="23">
    <location>
        <begin position="283"/>
        <end position="319"/>
    </location>
</feature>
<evidence type="ECO:0000256" key="10">
    <source>
        <dbReference type="ARBA" id="ARBA00022840"/>
    </source>
</evidence>
<dbReference type="FunFam" id="1.10.510.10:FF:000060">
    <property type="entry name" value="G-type lectin S-receptor-like serine/threonine-protein kinase"/>
    <property type="match status" value="1"/>
</dbReference>
<evidence type="ECO:0000256" key="5">
    <source>
        <dbReference type="ARBA" id="ARBA00022679"/>
    </source>
</evidence>
<name>A0A151R0Z5_CAJCA</name>
<dbReference type="GO" id="GO:0005524">
    <property type="term" value="F:ATP binding"/>
    <property type="evidence" value="ECO:0007669"/>
    <property type="project" value="UniProtKB-KW"/>
</dbReference>
<gene>
    <name evidence="26" type="ORF">KK1_042654</name>
</gene>
<keyword evidence="4 19" id="KW-0245">EGF-like domain</keyword>
<feature type="domain" description="Bulb-type lectin" evidence="24">
    <location>
        <begin position="28"/>
        <end position="147"/>
    </location>
</feature>
<keyword evidence="8 18" id="KW-0547">Nucleotide-binding</keyword>
<comment type="catalytic activity">
    <reaction evidence="17 18">
        <text>L-seryl-[protein] + ATP = O-phospho-L-seryl-[protein] + ADP + H(+)</text>
        <dbReference type="Rhea" id="RHEA:17989"/>
        <dbReference type="Rhea" id="RHEA-COMP:9863"/>
        <dbReference type="Rhea" id="RHEA-COMP:11604"/>
        <dbReference type="ChEBI" id="CHEBI:15378"/>
        <dbReference type="ChEBI" id="CHEBI:29999"/>
        <dbReference type="ChEBI" id="CHEBI:30616"/>
        <dbReference type="ChEBI" id="CHEBI:83421"/>
        <dbReference type="ChEBI" id="CHEBI:456216"/>
        <dbReference type="EC" id="2.7.11.1"/>
    </reaction>
</comment>
<dbReference type="SMART" id="SM00473">
    <property type="entry name" value="PAN_AP"/>
    <property type="match status" value="1"/>
</dbReference>
<dbReference type="PROSITE" id="PS50927">
    <property type="entry name" value="BULB_LECTIN"/>
    <property type="match status" value="1"/>
</dbReference>
<keyword evidence="6" id="KW-0812">Transmembrane</keyword>
<keyword evidence="13" id="KW-1015">Disulfide bond</keyword>
<accession>A0A151R0Z5</accession>
<dbReference type="PROSITE" id="PS50948">
    <property type="entry name" value="PAN"/>
    <property type="match status" value="1"/>
</dbReference>
<dbReference type="PROSITE" id="PS50011">
    <property type="entry name" value="PROTEIN_KINASE_DOM"/>
    <property type="match status" value="1"/>
</dbReference>
<keyword evidence="10 18" id="KW-0067">ATP-binding</keyword>
<keyword evidence="3 18" id="KW-0723">Serine/threonine-protein kinase</keyword>
<evidence type="ECO:0000256" key="16">
    <source>
        <dbReference type="ARBA" id="ARBA00047899"/>
    </source>
</evidence>
<keyword evidence="2" id="KW-1003">Cell membrane</keyword>
<dbReference type="GO" id="GO:0004674">
    <property type="term" value="F:protein serine/threonine kinase activity"/>
    <property type="evidence" value="ECO:0007669"/>
    <property type="project" value="UniProtKB-KW"/>
</dbReference>
<dbReference type="Pfam" id="PF01453">
    <property type="entry name" value="B_lectin"/>
    <property type="match status" value="1"/>
</dbReference>
<dbReference type="GO" id="GO:0106310">
    <property type="term" value="F:protein serine kinase activity"/>
    <property type="evidence" value="ECO:0007669"/>
    <property type="project" value="RHEA"/>
</dbReference>
<keyword evidence="15" id="KW-0325">Glycoprotein</keyword>
<feature type="compositionally biased region" description="Low complexity" evidence="20">
    <location>
        <begin position="894"/>
        <end position="907"/>
    </location>
</feature>
<evidence type="ECO:0000256" key="4">
    <source>
        <dbReference type="ARBA" id="ARBA00022536"/>
    </source>
</evidence>
<dbReference type="SMART" id="SM00220">
    <property type="entry name" value="S_TKc"/>
    <property type="match status" value="1"/>
</dbReference>
<dbReference type="Gene3D" id="1.10.510.10">
    <property type="entry name" value="Transferase(Phosphotransferase) domain 1"/>
    <property type="match status" value="1"/>
</dbReference>
<evidence type="ECO:0000256" key="17">
    <source>
        <dbReference type="ARBA" id="ARBA00048679"/>
    </source>
</evidence>
<dbReference type="SMART" id="SM00108">
    <property type="entry name" value="B_lectin"/>
    <property type="match status" value="1"/>
</dbReference>
<dbReference type="InterPro" id="IPR008271">
    <property type="entry name" value="Ser/Thr_kinase_AS"/>
</dbReference>
<evidence type="ECO:0000259" key="22">
    <source>
        <dbReference type="PROSITE" id="PS50011"/>
    </source>
</evidence>
<sequence length="916" mass="104128">MGFLSHINYLLIFFLKFSTFYLGLSAVNDTITSTRFIRDADTISSNNGDFKLGFFSPEKSTLRYVAIWYLNESYTIWVANRDQPLNDSSGVFKIHKDGNLVVVNGQNSVIWSTNVSISGNNTAAQLDDSGKLTLLDDRSGTPIWDSFTHPADVAVPSMKISANRVTGKKIAYVSWKSSSDPSSGYFTGSLERLEAPEVFFWYNKTKPYWRTGPWNGRVFLGSPRMLTEYLYGWRFEPNDNGTAYLTYNFENPSMFGILTITPHGTLKLVEFMNKKHFLELEVDQNRCDFYGTCGPFGSCDNTTVSICSCLEGFEPRNQEEWKSNNWSSGCVRNVPLNCDKLKNGSDVEQDGFRVYHNMKVPDFAERSNAGQDKCGADCLANCSCLAYAYDSYIGCMYWSRDLIDLQKFPSGGVDLFIRLPSQLLDNGSQLLESHPFTVNNILVTYNTSKYNSNHSYFNNISTIHTSISLININYSIRKHIYRNAMSCTLMSKCPSPSIYSWYLSPKLTLGYQHKSVPTKTPIGSHQNHINSKFPQNHRIVQINDACHHQANAFTSIYHEHMIHRSQPQNLITKDQKQIKLEELPLFEFEKLVTATNNFHLANMLGKGGFGPVYKGQLENGQEIAVKRLSKASGQGLEEFMNEVVVISKLQHRNLVRLLGCCIERDEQMLVYEFMPNKSLDSFLFDPLQRKVLDWKKRFNIIEGIARGILYLHRDSRLRIIHRDLKASNILLDDEMNPKISDFGLAKIVRGGDNDEANTRRVVGTYGYMPPEYAMEGIFSEKSDVYSFGVLLLEIVSGRRNTSFYNNEQSLSLVGFAWKLWNEGNVMSIIDPEIQDPMFENSMLRCIHIGLLCVQELTKERPTISTVVLMLISEITHLPPPKQVAFVQKQNCQSSESSQKSHFSSNNNVTLSEIQGR</sequence>
<evidence type="ECO:0000313" key="26">
    <source>
        <dbReference type="EMBL" id="KYP36244.1"/>
    </source>
</evidence>
<keyword evidence="5 18" id="KW-0808">Transferase</keyword>
<dbReference type="InterPro" id="IPR003609">
    <property type="entry name" value="Pan_app"/>
</dbReference>
<dbReference type="PROSITE" id="PS00108">
    <property type="entry name" value="PROTEIN_KINASE_ST"/>
    <property type="match status" value="1"/>
</dbReference>
<evidence type="ECO:0000256" key="7">
    <source>
        <dbReference type="ARBA" id="ARBA00022729"/>
    </source>
</evidence>
<dbReference type="OMA" id="NWINRYS"/>
<comment type="similarity">
    <text evidence="18">Belongs to the protein kinase superfamily. Ser/Thr protein kinase family.</text>
</comment>
<dbReference type="EMBL" id="KQ484245">
    <property type="protein sequence ID" value="KYP36244.1"/>
    <property type="molecule type" value="Genomic_DNA"/>
</dbReference>
<dbReference type="Gene3D" id="3.30.200.20">
    <property type="entry name" value="Phosphorylase Kinase, domain 1"/>
    <property type="match status" value="1"/>
</dbReference>
<keyword evidence="12" id="KW-0472">Membrane</keyword>
<reference evidence="26" key="1">
    <citation type="journal article" date="2012" name="Nat. Biotechnol.">
        <title>Draft genome sequence of pigeonpea (Cajanus cajan), an orphan legume crop of resource-poor farmers.</title>
        <authorList>
            <person name="Varshney R.K."/>
            <person name="Chen W."/>
            <person name="Li Y."/>
            <person name="Bharti A.K."/>
            <person name="Saxena R.K."/>
            <person name="Schlueter J.A."/>
            <person name="Donoghue M.T."/>
            <person name="Azam S."/>
            <person name="Fan G."/>
            <person name="Whaley A.M."/>
            <person name="Farmer A.D."/>
            <person name="Sheridan J."/>
            <person name="Iwata A."/>
            <person name="Tuteja R."/>
            <person name="Penmetsa R.V."/>
            <person name="Wu W."/>
            <person name="Upadhyaya H.D."/>
            <person name="Yang S.P."/>
            <person name="Shah T."/>
            <person name="Saxena K.B."/>
            <person name="Michael T."/>
            <person name="McCombie W.R."/>
            <person name="Yang B."/>
            <person name="Zhang G."/>
            <person name="Yang H."/>
            <person name="Wang J."/>
            <person name="Spillane C."/>
            <person name="Cook D.R."/>
            <person name="May G.D."/>
            <person name="Xu X."/>
            <person name="Jackson S.A."/>
        </authorList>
    </citation>
    <scope>NUCLEOTIDE SEQUENCE [LARGE SCALE GENOMIC DNA]</scope>
</reference>
<evidence type="ECO:0000256" key="13">
    <source>
        <dbReference type="ARBA" id="ARBA00023157"/>
    </source>
</evidence>
<evidence type="ECO:0000256" key="3">
    <source>
        <dbReference type="ARBA" id="ARBA00022527"/>
    </source>
</evidence>
<evidence type="ECO:0000256" key="8">
    <source>
        <dbReference type="ARBA" id="ARBA00022741"/>
    </source>
</evidence>
<dbReference type="PROSITE" id="PS50026">
    <property type="entry name" value="EGF_3"/>
    <property type="match status" value="1"/>
</dbReference>
<dbReference type="CDD" id="cd01098">
    <property type="entry name" value="PAN_AP_plant"/>
    <property type="match status" value="1"/>
</dbReference>
<dbReference type="PANTHER" id="PTHR27002">
    <property type="entry name" value="RECEPTOR-LIKE SERINE/THREONINE-PROTEIN KINASE SD1-8"/>
    <property type="match status" value="1"/>
</dbReference>
<dbReference type="InterPro" id="IPR001245">
    <property type="entry name" value="Ser-Thr/Tyr_kinase_cat_dom"/>
</dbReference>
<dbReference type="GO" id="GO:0005886">
    <property type="term" value="C:plasma membrane"/>
    <property type="evidence" value="ECO:0007669"/>
    <property type="project" value="UniProtKB-SubCell"/>
</dbReference>
<dbReference type="CDD" id="cd00028">
    <property type="entry name" value="B_lectin"/>
    <property type="match status" value="1"/>
</dbReference>
<keyword evidence="14 26" id="KW-0675">Receptor</keyword>
<evidence type="ECO:0000256" key="19">
    <source>
        <dbReference type="PROSITE-ProRule" id="PRU00076"/>
    </source>
</evidence>
<proteinExistence type="inferred from homology"/>
<dbReference type="Gramene" id="C.cajan_45748.t">
    <property type="protein sequence ID" value="C.cajan_45748.t"/>
    <property type="gene ID" value="C.cajan_45748"/>
</dbReference>
<dbReference type="SUPFAM" id="SSF56112">
    <property type="entry name" value="Protein kinase-like (PK-like)"/>
    <property type="match status" value="1"/>
</dbReference>
<protein>
    <recommendedName>
        <fullName evidence="18">Receptor-like serine/threonine-protein kinase</fullName>
        <ecNumber evidence="18">2.7.11.1</ecNumber>
    </recommendedName>
</protein>
<evidence type="ECO:0000256" key="9">
    <source>
        <dbReference type="ARBA" id="ARBA00022777"/>
    </source>
</evidence>
<evidence type="ECO:0000256" key="11">
    <source>
        <dbReference type="ARBA" id="ARBA00022989"/>
    </source>
</evidence>
<dbReference type="InterPro" id="IPR001480">
    <property type="entry name" value="Bulb-type_lectin_dom"/>
</dbReference>
<dbReference type="PANTHER" id="PTHR27002:SF1082">
    <property type="entry name" value="OS06G0693000 PROTEIN"/>
    <property type="match status" value="1"/>
</dbReference>
<evidence type="ECO:0000313" key="27">
    <source>
        <dbReference type="Proteomes" id="UP000075243"/>
    </source>
</evidence>
<dbReference type="FunFam" id="2.90.10.10:FF:000001">
    <property type="entry name" value="G-type lectin S-receptor-like serine/threonine-protein kinase"/>
    <property type="match status" value="1"/>
</dbReference>
<dbReference type="Proteomes" id="UP000075243">
    <property type="component" value="Unassembled WGS sequence"/>
</dbReference>
<dbReference type="PIRSF" id="PIRSF000641">
    <property type="entry name" value="SRK"/>
    <property type="match status" value="1"/>
</dbReference>
<keyword evidence="11" id="KW-1133">Transmembrane helix</keyword>
<dbReference type="Gene3D" id="2.90.10.10">
    <property type="entry name" value="Bulb-type lectin domain"/>
    <property type="match status" value="1"/>
</dbReference>
<comment type="catalytic activity">
    <reaction evidence="16 18">
        <text>L-threonyl-[protein] + ATP = O-phospho-L-threonyl-[protein] + ADP + H(+)</text>
        <dbReference type="Rhea" id="RHEA:46608"/>
        <dbReference type="Rhea" id="RHEA-COMP:11060"/>
        <dbReference type="Rhea" id="RHEA-COMP:11605"/>
        <dbReference type="ChEBI" id="CHEBI:15378"/>
        <dbReference type="ChEBI" id="CHEBI:30013"/>
        <dbReference type="ChEBI" id="CHEBI:30616"/>
        <dbReference type="ChEBI" id="CHEBI:61977"/>
        <dbReference type="ChEBI" id="CHEBI:456216"/>
        <dbReference type="EC" id="2.7.11.1"/>
    </reaction>
</comment>
<dbReference type="InterPro" id="IPR000742">
    <property type="entry name" value="EGF"/>
</dbReference>
<evidence type="ECO:0000256" key="12">
    <source>
        <dbReference type="ARBA" id="ARBA00023136"/>
    </source>
</evidence>
<dbReference type="InterPro" id="IPR011009">
    <property type="entry name" value="Kinase-like_dom_sf"/>
</dbReference>
<dbReference type="InterPro" id="IPR024171">
    <property type="entry name" value="SRK-like_kinase"/>
</dbReference>
<feature type="domain" description="Apple" evidence="25">
    <location>
        <begin position="338"/>
        <end position="420"/>
    </location>
</feature>
<evidence type="ECO:0000259" key="25">
    <source>
        <dbReference type="PROSITE" id="PS50948"/>
    </source>
</evidence>
<feature type="domain" description="Protein kinase" evidence="22">
    <location>
        <begin position="598"/>
        <end position="875"/>
    </location>
</feature>
<evidence type="ECO:0000259" key="24">
    <source>
        <dbReference type="PROSITE" id="PS50927"/>
    </source>
</evidence>
<evidence type="ECO:0000256" key="18">
    <source>
        <dbReference type="PIRNR" id="PIRNR000641"/>
    </source>
</evidence>
<keyword evidence="27" id="KW-1185">Reference proteome</keyword>
<dbReference type="InterPro" id="IPR036426">
    <property type="entry name" value="Bulb-type_lectin_dom_sf"/>
</dbReference>
<keyword evidence="7 21" id="KW-0732">Signal</keyword>
<dbReference type="Pfam" id="PF07714">
    <property type="entry name" value="PK_Tyr_Ser-Thr"/>
    <property type="match status" value="1"/>
</dbReference>
<keyword evidence="9 18" id="KW-0418">Kinase</keyword>
<comment type="caution">
    <text evidence="19">Lacks conserved residue(s) required for the propagation of feature annotation.</text>
</comment>
<feature type="region of interest" description="Disordered" evidence="20">
    <location>
        <begin position="894"/>
        <end position="916"/>
    </location>
</feature>
<evidence type="ECO:0000259" key="23">
    <source>
        <dbReference type="PROSITE" id="PS50026"/>
    </source>
</evidence>
<dbReference type="InterPro" id="IPR000858">
    <property type="entry name" value="S_locus_glycoprot_dom"/>
</dbReference>
<comment type="subcellular location">
    <subcellularLocation>
        <location evidence="1">Cell membrane</location>
        <topology evidence="1">Single-pass type I membrane protein</topology>
    </subcellularLocation>
</comment>
<dbReference type="EC" id="2.7.11.1" evidence="18"/>
<evidence type="ECO:0000256" key="2">
    <source>
        <dbReference type="ARBA" id="ARBA00022475"/>
    </source>
</evidence>
<dbReference type="Pfam" id="PF08276">
    <property type="entry name" value="PAN_2"/>
    <property type="match status" value="1"/>
</dbReference>
<evidence type="ECO:0000256" key="6">
    <source>
        <dbReference type="ARBA" id="ARBA00022692"/>
    </source>
</evidence>
<dbReference type="AlphaFoldDB" id="A0A151R0Z5"/>
<dbReference type="Pfam" id="PF00954">
    <property type="entry name" value="S_locus_glycop"/>
    <property type="match status" value="1"/>
</dbReference>
<evidence type="ECO:0000256" key="14">
    <source>
        <dbReference type="ARBA" id="ARBA00023170"/>
    </source>
</evidence>
<evidence type="ECO:0000256" key="15">
    <source>
        <dbReference type="ARBA" id="ARBA00023180"/>
    </source>
</evidence>
<evidence type="ECO:0000256" key="1">
    <source>
        <dbReference type="ARBA" id="ARBA00004251"/>
    </source>
</evidence>
<evidence type="ECO:0000256" key="21">
    <source>
        <dbReference type="SAM" id="SignalP"/>
    </source>
</evidence>
<dbReference type="FunFam" id="3.30.200.20:FF:000145">
    <property type="entry name" value="receptor-like serine/threonine-protein kinase SD1-8"/>
    <property type="match status" value="1"/>
</dbReference>
<organism evidence="26 27">
    <name type="scientific">Cajanus cajan</name>
    <name type="common">Pigeon pea</name>
    <name type="synonym">Cajanus indicus</name>
    <dbReference type="NCBI Taxonomy" id="3821"/>
    <lineage>
        <taxon>Eukaryota</taxon>
        <taxon>Viridiplantae</taxon>
        <taxon>Streptophyta</taxon>
        <taxon>Embryophyta</taxon>
        <taxon>Tracheophyta</taxon>
        <taxon>Spermatophyta</taxon>
        <taxon>Magnoliopsida</taxon>
        <taxon>eudicotyledons</taxon>
        <taxon>Gunneridae</taxon>
        <taxon>Pentapetalae</taxon>
        <taxon>rosids</taxon>
        <taxon>fabids</taxon>
        <taxon>Fabales</taxon>
        <taxon>Fabaceae</taxon>
        <taxon>Papilionoideae</taxon>
        <taxon>50 kb inversion clade</taxon>
        <taxon>NPAAA clade</taxon>
        <taxon>indigoferoid/millettioid clade</taxon>
        <taxon>Phaseoleae</taxon>
        <taxon>Cajanus</taxon>
    </lineage>
</organism>
<dbReference type="InterPro" id="IPR000719">
    <property type="entry name" value="Prot_kinase_dom"/>
</dbReference>
<evidence type="ECO:0000256" key="20">
    <source>
        <dbReference type="SAM" id="MobiDB-lite"/>
    </source>
</evidence>
<dbReference type="SUPFAM" id="SSF51110">
    <property type="entry name" value="alpha-D-mannose-specific plant lectins"/>
    <property type="match status" value="1"/>
</dbReference>
<feature type="signal peptide" evidence="21">
    <location>
        <begin position="1"/>
        <end position="26"/>
    </location>
</feature>